<dbReference type="EMBL" id="JARPMG010000002">
    <property type="protein sequence ID" value="KAJ8103033.1"/>
    <property type="molecule type" value="Genomic_DNA"/>
</dbReference>
<gene>
    <name evidence="1" type="ORF">POJ06DRAFT_235972</name>
</gene>
<dbReference type="RefSeq" id="XP_056046483.1">
    <property type="nucleotide sequence ID" value="XM_056185869.1"/>
</dbReference>
<name>A0AAD7QX03_9ASCO</name>
<reference evidence="1" key="1">
    <citation type="submission" date="2023-03" db="EMBL/GenBank/DDBJ databases">
        <title>Near-Complete genome sequence of Lipomyces tetrasporous NRRL Y-64009, an oleaginous yeast capable of growing on lignocellulosic hydrolysates.</title>
        <authorList>
            <consortium name="Lawrence Berkeley National Laboratory"/>
            <person name="Jagtap S.S."/>
            <person name="Liu J.-J."/>
            <person name="Walukiewicz H.E."/>
            <person name="Pangilinan J."/>
            <person name="Lipzen A."/>
            <person name="Ahrendt S."/>
            <person name="Koriabine M."/>
            <person name="Cobaugh K."/>
            <person name="Salamov A."/>
            <person name="Yoshinaga Y."/>
            <person name="Ng V."/>
            <person name="Daum C."/>
            <person name="Grigoriev I.V."/>
            <person name="Slininger P.J."/>
            <person name="Dien B.S."/>
            <person name="Jin Y.-S."/>
            <person name="Rao C.V."/>
        </authorList>
    </citation>
    <scope>NUCLEOTIDE SEQUENCE</scope>
    <source>
        <strain evidence="1">NRRL Y-64009</strain>
    </source>
</reference>
<protein>
    <submittedName>
        <fullName evidence="1">Uncharacterized protein</fullName>
    </submittedName>
</protein>
<sequence>MDDYINGATAVNSALSVLVTGGAGCIGIANVSCKYDKVDISDAAAVLKTFRLLARQRRSDPYCCKKGRSRLRVARRANEAILVNTKAAAPVQDQYALGTF</sequence>
<accession>A0AAD7QX03</accession>
<keyword evidence="2" id="KW-1185">Reference proteome</keyword>
<dbReference type="AlphaFoldDB" id="A0AAD7QX03"/>
<dbReference type="Proteomes" id="UP001217417">
    <property type="component" value="Unassembled WGS sequence"/>
</dbReference>
<dbReference type="GeneID" id="80881035"/>
<comment type="caution">
    <text evidence="1">The sequence shown here is derived from an EMBL/GenBank/DDBJ whole genome shotgun (WGS) entry which is preliminary data.</text>
</comment>
<organism evidence="1 2">
    <name type="scientific">Lipomyces tetrasporus</name>
    <dbReference type="NCBI Taxonomy" id="54092"/>
    <lineage>
        <taxon>Eukaryota</taxon>
        <taxon>Fungi</taxon>
        <taxon>Dikarya</taxon>
        <taxon>Ascomycota</taxon>
        <taxon>Saccharomycotina</taxon>
        <taxon>Lipomycetes</taxon>
        <taxon>Lipomycetales</taxon>
        <taxon>Lipomycetaceae</taxon>
        <taxon>Lipomyces</taxon>
    </lineage>
</organism>
<evidence type="ECO:0000313" key="2">
    <source>
        <dbReference type="Proteomes" id="UP001217417"/>
    </source>
</evidence>
<proteinExistence type="predicted"/>
<evidence type="ECO:0000313" key="1">
    <source>
        <dbReference type="EMBL" id="KAJ8103033.1"/>
    </source>
</evidence>